<protein>
    <submittedName>
        <fullName evidence="2">Uncharacterized protein</fullName>
    </submittedName>
</protein>
<evidence type="ECO:0000313" key="2">
    <source>
        <dbReference type="EMBL" id="MDW9252015.1"/>
    </source>
</evidence>
<feature type="region of interest" description="Disordered" evidence="1">
    <location>
        <begin position="1"/>
        <end position="27"/>
    </location>
</feature>
<organism evidence="2 3">
    <name type="scientific">Burkholderia thailandensis</name>
    <dbReference type="NCBI Taxonomy" id="57975"/>
    <lineage>
        <taxon>Bacteria</taxon>
        <taxon>Pseudomonadati</taxon>
        <taxon>Pseudomonadota</taxon>
        <taxon>Betaproteobacteria</taxon>
        <taxon>Burkholderiales</taxon>
        <taxon>Burkholderiaceae</taxon>
        <taxon>Burkholderia</taxon>
        <taxon>pseudomallei group</taxon>
    </lineage>
</organism>
<name>A0AAW9CMZ7_BURTH</name>
<dbReference type="EMBL" id="QXCT01000001">
    <property type="protein sequence ID" value="MDW9252015.1"/>
    <property type="molecule type" value="Genomic_DNA"/>
</dbReference>
<proteinExistence type="predicted"/>
<comment type="caution">
    <text evidence="2">The sequence shown here is derived from an EMBL/GenBank/DDBJ whole genome shotgun (WGS) entry which is preliminary data.</text>
</comment>
<gene>
    <name evidence="2" type="ORF">C7S16_7050</name>
</gene>
<evidence type="ECO:0000313" key="3">
    <source>
        <dbReference type="Proteomes" id="UP001272137"/>
    </source>
</evidence>
<reference evidence="2" key="1">
    <citation type="submission" date="2018-08" db="EMBL/GenBank/DDBJ databases">
        <title>Identification of Burkholderia cepacia strains that express a Burkholderia pseudomallei-like capsular polysaccharide.</title>
        <authorList>
            <person name="Burtnick M.N."/>
            <person name="Vongsouvath M."/>
            <person name="Newton P."/>
            <person name="Wuthiekanun V."/>
            <person name="Limmathurotsakul D."/>
            <person name="Brett P.J."/>
            <person name="Chantratita N."/>
            <person name="Dance D.A."/>
        </authorList>
    </citation>
    <scope>NUCLEOTIDE SEQUENCE</scope>
    <source>
        <strain evidence="2">SBXCC001</strain>
    </source>
</reference>
<sequence length="80" mass="9091">MRAEHHLVAPRRQRPAHPQQRVHVARRPDRRHDYFSHRLVIPSRAAVDGTVRRSPVRTGSSIAGRGSSACRQGRRRTTGP</sequence>
<dbReference type="Proteomes" id="UP001272137">
    <property type="component" value="Unassembled WGS sequence"/>
</dbReference>
<feature type="region of interest" description="Disordered" evidence="1">
    <location>
        <begin position="50"/>
        <end position="80"/>
    </location>
</feature>
<evidence type="ECO:0000256" key="1">
    <source>
        <dbReference type="SAM" id="MobiDB-lite"/>
    </source>
</evidence>
<dbReference type="AlphaFoldDB" id="A0AAW9CMZ7"/>
<accession>A0AAW9CMZ7</accession>